<dbReference type="GO" id="GO:0008168">
    <property type="term" value="F:methyltransferase activity"/>
    <property type="evidence" value="ECO:0007669"/>
    <property type="project" value="UniProtKB-KW"/>
</dbReference>
<evidence type="ECO:0000256" key="2">
    <source>
        <dbReference type="SAM" id="MobiDB-lite"/>
    </source>
</evidence>
<accession>A0AA38VU91</accession>
<reference evidence="3" key="1">
    <citation type="submission" date="2022-07" db="EMBL/GenBank/DDBJ databases">
        <title>Fungi with potential for degradation of polypropylene.</title>
        <authorList>
            <person name="Gostincar C."/>
        </authorList>
    </citation>
    <scope>NUCLEOTIDE SEQUENCE</scope>
    <source>
        <strain evidence="3">EXF-13287</strain>
    </source>
</reference>
<name>A0AA38VU91_9PEZI</name>
<evidence type="ECO:0000313" key="3">
    <source>
        <dbReference type="EMBL" id="KAJ9165721.1"/>
    </source>
</evidence>
<dbReference type="Proteomes" id="UP001174691">
    <property type="component" value="Unassembled WGS sequence"/>
</dbReference>
<organism evidence="3 4">
    <name type="scientific">Coniochaeta hoffmannii</name>
    <dbReference type="NCBI Taxonomy" id="91930"/>
    <lineage>
        <taxon>Eukaryota</taxon>
        <taxon>Fungi</taxon>
        <taxon>Dikarya</taxon>
        <taxon>Ascomycota</taxon>
        <taxon>Pezizomycotina</taxon>
        <taxon>Sordariomycetes</taxon>
        <taxon>Sordariomycetidae</taxon>
        <taxon>Coniochaetales</taxon>
        <taxon>Coniochaetaceae</taxon>
        <taxon>Coniochaeta</taxon>
    </lineage>
</organism>
<keyword evidence="4" id="KW-1185">Reference proteome</keyword>
<dbReference type="Pfam" id="PF13489">
    <property type="entry name" value="Methyltransf_23"/>
    <property type="match status" value="1"/>
</dbReference>
<dbReference type="CDD" id="cd02440">
    <property type="entry name" value="AdoMet_MTases"/>
    <property type="match status" value="1"/>
</dbReference>
<protein>
    <submittedName>
        <fullName evidence="3">S-adenosyl-L-methionine-dependent methyltransferase</fullName>
    </submittedName>
</protein>
<dbReference type="PANTHER" id="PTHR43591">
    <property type="entry name" value="METHYLTRANSFERASE"/>
    <property type="match status" value="1"/>
</dbReference>
<keyword evidence="3" id="KW-0489">Methyltransferase</keyword>
<dbReference type="AlphaFoldDB" id="A0AA38VU91"/>
<keyword evidence="3" id="KW-0808">Transferase</keyword>
<dbReference type="GO" id="GO:0032259">
    <property type="term" value="P:methylation"/>
    <property type="evidence" value="ECO:0007669"/>
    <property type="project" value="UniProtKB-KW"/>
</dbReference>
<comment type="caution">
    <text evidence="3">The sequence shown here is derived from an EMBL/GenBank/DDBJ whole genome shotgun (WGS) entry which is preliminary data.</text>
</comment>
<dbReference type="EMBL" id="JANBVN010000001">
    <property type="protein sequence ID" value="KAJ9165721.1"/>
    <property type="molecule type" value="Genomic_DNA"/>
</dbReference>
<sequence length="426" mass="46949">MADSLGGKDDPGVWAGTGSEPPPHSTGTDPTHEPVHTGPTPPSATEHDQHDQSDPLADVDDRETALPAMREAGAASGRGYDSDSVGAPSAFSVALSVDVRDDDTDSSLGDMSRPSSSVSVSSSVFEFVEENGRTYHRYKEGKYFLPNDEQEQTRLDLQHHIAKRLLKGKLALAPVDKPGRVLDVGTGTGIWAIEFAEQNPESDVLGTDLSPIQPEYVPANCRFEIDDAEDEWVFSHSFDYIHGRYMCAFLKDFDHLFRSAYANLNPGGWVEFQETLINFQAIDNTLEGTALQRWNKLLLEGIRKMGRNAMAAVKYKQHMADAGFVNITEKKFAVPATPWARGRDEKTLGAMQMANNLEGVGGLTMTVFTRSLGWPPEQVERLLVDVRADMKNRNIHAYIPIMVVYGQKPRQGASGVDASRMEEHKT</sequence>
<dbReference type="Gene3D" id="3.40.50.150">
    <property type="entry name" value="Vaccinia Virus protein VP39"/>
    <property type="match status" value="1"/>
</dbReference>
<evidence type="ECO:0000256" key="1">
    <source>
        <dbReference type="ARBA" id="ARBA00038158"/>
    </source>
</evidence>
<feature type="region of interest" description="Disordered" evidence="2">
    <location>
        <begin position="1"/>
        <end position="85"/>
    </location>
</feature>
<dbReference type="SUPFAM" id="SSF53335">
    <property type="entry name" value="S-adenosyl-L-methionine-dependent methyltransferases"/>
    <property type="match status" value="1"/>
</dbReference>
<dbReference type="PANTHER" id="PTHR43591:SF102">
    <property type="entry name" value="S-ADENOSYL-L-METHIONINE-DEPENDENT METHYLTRANSFERASE"/>
    <property type="match status" value="1"/>
</dbReference>
<gene>
    <name evidence="3" type="ORF">NKR19_g23</name>
</gene>
<feature type="compositionally biased region" description="Basic and acidic residues" evidence="2">
    <location>
        <begin position="1"/>
        <end position="11"/>
    </location>
</feature>
<proteinExistence type="inferred from homology"/>
<dbReference type="InterPro" id="IPR029063">
    <property type="entry name" value="SAM-dependent_MTases_sf"/>
</dbReference>
<comment type="similarity">
    <text evidence="1">Belongs to the methyltransferase superfamily. LaeA methyltransferase family.</text>
</comment>
<evidence type="ECO:0000313" key="4">
    <source>
        <dbReference type="Proteomes" id="UP001174691"/>
    </source>
</evidence>